<reference evidence="3" key="1">
    <citation type="submission" date="2018-12" db="EMBL/GenBank/DDBJ databases">
        <title>Tengunoibacter tsumagoiensis gen. nov., sp. nov., Dictyobacter kobayashii sp. nov., D. alpinus sp. nov., and D. joshuensis sp. nov. and description of Dictyobacteraceae fam. nov. within the order Ktedonobacterales isolated from Tengu-no-mugimeshi.</title>
        <authorList>
            <person name="Wang C.M."/>
            <person name="Zheng Y."/>
            <person name="Sakai Y."/>
            <person name="Toyoda A."/>
            <person name="Minakuchi Y."/>
            <person name="Abe K."/>
            <person name="Yokota A."/>
            <person name="Yabe S."/>
        </authorList>
    </citation>
    <scope>NUCLEOTIDE SEQUENCE [LARGE SCALE GENOMIC DNA]</scope>
    <source>
        <strain evidence="3">Uno3</strain>
    </source>
</reference>
<name>A0A402A9C7_9CHLR</name>
<dbReference type="Proteomes" id="UP000287352">
    <property type="component" value="Unassembled WGS sequence"/>
</dbReference>
<dbReference type="AlphaFoldDB" id="A0A402A9C7"/>
<comment type="caution">
    <text evidence="2">The sequence shown here is derived from an EMBL/GenBank/DDBJ whole genome shotgun (WGS) entry which is preliminary data.</text>
</comment>
<dbReference type="InterPro" id="IPR050471">
    <property type="entry name" value="AB_hydrolase"/>
</dbReference>
<dbReference type="Gene3D" id="3.40.50.1820">
    <property type="entry name" value="alpha/beta hydrolase"/>
    <property type="match status" value="1"/>
</dbReference>
<dbReference type="SUPFAM" id="SSF53474">
    <property type="entry name" value="alpha/beta-Hydrolases"/>
    <property type="match status" value="1"/>
</dbReference>
<dbReference type="Pfam" id="PF12697">
    <property type="entry name" value="Abhydrolase_6"/>
    <property type="match status" value="1"/>
</dbReference>
<feature type="domain" description="AB hydrolase-1" evidence="1">
    <location>
        <begin position="32"/>
        <end position="263"/>
    </location>
</feature>
<dbReference type="PRINTS" id="PR00111">
    <property type="entry name" value="ABHYDROLASE"/>
</dbReference>
<evidence type="ECO:0000259" key="1">
    <source>
        <dbReference type="Pfam" id="PF12697"/>
    </source>
</evidence>
<evidence type="ECO:0000313" key="2">
    <source>
        <dbReference type="EMBL" id="GCE15551.1"/>
    </source>
</evidence>
<dbReference type="PANTHER" id="PTHR43433">
    <property type="entry name" value="HYDROLASE, ALPHA/BETA FOLD FAMILY PROTEIN"/>
    <property type="match status" value="1"/>
</dbReference>
<sequence>MDRTEELQKKTGFAPVNGTQLAYDVMGQGFPLILIHGGLLDRRMWDAQVLEFATFAQVIRYDVRGYGQSQMPQVPYSDVQDLFELLRFLGIQKAAVLGLSLGSAIALDFTLHYPEMVETLLLAAPTINGYMVPTVAMRQRWQALSSAVEANDRTRLFHLWADDPMMPHAQEYPAAYQQYRHLLKAYSFSHYFSRGLQQPLVPGARERLAAVQVPTLIIVGDRDEEEVSTVAELLSAEIATSRKVVVPGVRHMLNMEQPDEFNRIVLEFLETKLKRLFFRLP</sequence>
<proteinExistence type="predicted"/>
<dbReference type="InterPro" id="IPR000639">
    <property type="entry name" value="Epox_hydrolase-like"/>
</dbReference>
<evidence type="ECO:0000313" key="3">
    <source>
        <dbReference type="Proteomes" id="UP000287352"/>
    </source>
</evidence>
<dbReference type="GO" id="GO:0016787">
    <property type="term" value="F:hydrolase activity"/>
    <property type="evidence" value="ECO:0007669"/>
    <property type="project" value="UniProtKB-KW"/>
</dbReference>
<dbReference type="PRINTS" id="PR00412">
    <property type="entry name" value="EPOXHYDRLASE"/>
</dbReference>
<dbReference type="RefSeq" id="WP_126582995.1">
    <property type="nucleotide sequence ID" value="NZ_BIFR01000002.1"/>
</dbReference>
<dbReference type="OrthoDB" id="9805423at2"/>
<protein>
    <submittedName>
        <fullName evidence="2">Hydrolase</fullName>
    </submittedName>
</protein>
<accession>A0A402A9C7</accession>
<dbReference type="InterPro" id="IPR029058">
    <property type="entry name" value="AB_hydrolase_fold"/>
</dbReference>
<dbReference type="EMBL" id="BIFR01000002">
    <property type="protein sequence ID" value="GCE15551.1"/>
    <property type="molecule type" value="Genomic_DNA"/>
</dbReference>
<gene>
    <name evidence="2" type="ORF">KTT_54100</name>
</gene>
<dbReference type="PANTHER" id="PTHR43433:SF5">
    <property type="entry name" value="AB HYDROLASE-1 DOMAIN-CONTAINING PROTEIN"/>
    <property type="match status" value="1"/>
</dbReference>
<keyword evidence="2" id="KW-0378">Hydrolase</keyword>
<organism evidence="2 3">
    <name type="scientific">Tengunoibacter tsumagoiensis</name>
    <dbReference type="NCBI Taxonomy" id="2014871"/>
    <lineage>
        <taxon>Bacteria</taxon>
        <taxon>Bacillati</taxon>
        <taxon>Chloroflexota</taxon>
        <taxon>Ktedonobacteria</taxon>
        <taxon>Ktedonobacterales</taxon>
        <taxon>Dictyobacteraceae</taxon>
        <taxon>Tengunoibacter</taxon>
    </lineage>
</organism>
<keyword evidence="3" id="KW-1185">Reference proteome</keyword>
<dbReference type="InterPro" id="IPR000073">
    <property type="entry name" value="AB_hydrolase_1"/>
</dbReference>